<dbReference type="RefSeq" id="WP_201877257.1">
    <property type="nucleotide sequence ID" value="NZ_JAERRF010000015.1"/>
</dbReference>
<feature type="transmembrane region" description="Helical" evidence="1">
    <location>
        <begin position="73"/>
        <end position="93"/>
    </location>
</feature>
<dbReference type="Proteomes" id="UP000634229">
    <property type="component" value="Unassembled WGS sequence"/>
</dbReference>
<comment type="caution">
    <text evidence="2">The sequence shown here is derived from an EMBL/GenBank/DDBJ whole genome shotgun (WGS) entry which is preliminary data.</text>
</comment>
<sequence length="297" mass="32204">MVSGFLSEFGRKVAERWATQVILPGLLFTSALAVASALGQRRWSDTGLLWRTLGEFAAVGGANQQAAGSARTVMLVIGVVAVSVAVALVARALGGPVASLLSGRWPFFVRPLARRLTARRIAAWRRHDAAYEAAREAGEDAHRLGELAALRNAVALTEPRRPTWTGDRLAAPATRVRDQYALDLTAAWPRLWLLLPDTTRQPLTDSRQGFDEAGALGGWAVLYGALGVLWWPSAVVGLGAAVVCRRRARETAEAYAELVEAAVDVHLDELLDRFDEELRPIRPGRGAAVTERFRKGI</sequence>
<protein>
    <recommendedName>
        <fullName evidence="4">Vegetative cell wall protein gp1</fullName>
    </recommendedName>
</protein>
<dbReference type="EMBL" id="JAERRF010000015">
    <property type="protein sequence ID" value="MBL1099733.1"/>
    <property type="molecule type" value="Genomic_DNA"/>
</dbReference>
<gene>
    <name evidence="2" type="ORF">JK363_24300</name>
</gene>
<evidence type="ECO:0000313" key="2">
    <source>
        <dbReference type="EMBL" id="MBL1099733.1"/>
    </source>
</evidence>
<keyword evidence="1" id="KW-1133">Transmembrane helix</keyword>
<accession>A0ABS1NIB4</accession>
<evidence type="ECO:0008006" key="4">
    <source>
        <dbReference type="Google" id="ProtNLM"/>
    </source>
</evidence>
<evidence type="ECO:0000313" key="3">
    <source>
        <dbReference type="Proteomes" id="UP000634229"/>
    </source>
</evidence>
<keyword evidence="1" id="KW-0472">Membrane</keyword>
<organism evidence="2 3">
    <name type="scientific">Streptomyces coffeae</name>
    <dbReference type="NCBI Taxonomy" id="621382"/>
    <lineage>
        <taxon>Bacteria</taxon>
        <taxon>Bacillati</taxon>
        <taxon>Actinomycetota</taxon>
        <taxon>Actinomycetes</taxon>
        <taxon>Kitasatosporales</taxon>
        <taxon>Streptomycetaceae</taxon>
        <taxon>Streptomyces</taxon>
    </lineage>
</organism>
<feature type="transmembrane region" description="Helical" evidence="1">
    <location>
        <begin position="20"/>
        <end position="39"/>
    </location>
</feature>
<reference evidence="2 3" key="1">
    <citation type="submission" date="2021-01" db="EMBL/GenBank/DDBJ databases">
        <title>WGS of actinomycetes isolated from Thailand.</title>
        <authorList>
            <person name="Thawai C."/>
        </authorList>
    </citation>
    <scope>NUCLEOTIDE SEQUENCE [LARGE SCALE GENOMIC DNA]</scope>
    <source>
        <strain evidence="2 3">CA1R205</strain>
    </source>
</reference>
<feature type="transmembrane region" description="Helical" evidence="1">
    <location>
        <begin position="220"/>
        <end position="243"/>
    </location>
</feature>
<keyword evidence="1" id="KW-0812">Transmembrane</keyword>
<keyword evidence="3" id="KW-1185">Reference proteome</keyword>
<evidence type="ECO:0000256" key="1">
    <source>
        <dbReference type="SAM" id="Phobius"/>
    </source>
</evidence>
<name>A0ABS1NIB4_9ACTN</name>
<proteinExistence type="predicted"/>